<keyword evidence="2" id="KW-1185">Reference proteome</keyword>
<dbReference type="GO" id="GO:0031297">
    <property type="term" value="P:replication fork processing"/>
    <property type="evidence" value="ECO:0007669"/>
    <property type="project" value="TreeGrafter"/>
</dbReference>
<dbReference type="AlphaFoldDB" id="A0A0K0EV64"/>
<dbReference type="GO" id="GO:0015074">
    <property type="term" value="P:DNA integration"/>
    <property type="evidence" value="ECO:0007669"/>
    <property type="project" value="TreeGrafter"/>
</dbReference>
<feature type="domain" description="Mos1 transposase HTH" evidence="1">
    <location>
        <begin position="6"/>
        <end position="38"/>
    </location>
</feature>
<accession>A0A0K0EV64</accession>
<evidence type="ECO:0000259" key="1">
    <source>
        <dbReference type="Pfam" id="PF17906"/>
    </source>
</evidence>
<dbReference type="GO" id="GO:0005634">
    <property type="term" value="C:nucleus"/>
    <property type="evidence" value="ECO:0007669"/>
    <property type="project" value="TreeGrafter"/>
</dbReference>
<dbReference type="GO" id="GO:0046975">
    <property type="term" value="F:histone H3K36 methyltransferase activity"/>
    <property type="evidence" value="ECO:0007669"/>
    <property type="project" value="TreeGrafter"/>
</dbReference>
<dbReference type="GO" id="GO:0000729">
    <property type="term" value="P:DNA double-strand break processing"/>
    <property type="evidence" value="ECO:0007669"/>
    <property type="project" value="TreeGrafter"/>
</dbReference>
<dbReference type="PANTHER" id="PTHR46060">
    <property type="entry name" value="MARINER MOS1 TRANSPOSASE-LIKE PROTEIN"/>
    <property type="match status" value="1"/>
</dbReference>
<sequence>MPSINEIRIIFLYEFKRGTSASKTARNINEAFGENLFKKFKEGDDSLENEERVRPDSVVDNEKLKGVVEANPGQTVRAISRPLEVSKSIVSRHLQQYEKTKKLDQWILHELTEKQKICRLETCSFLLLRNKNDPFLDRIVTCNEKWILYDNKKRNGQWLDKNVDPKQFPKLQLTAKKVLVTVWWSCEGLLHYEFLKPGETINFELYCQLLDKVHQKLSQKRPSLVNRKGPILLHDNARPHISRITFQKLKELKYETLPHPPCSPDLAPTDFYFSSNWTSF</sequence>
<dbReference type="GO" id="GO:0006303">
    <property type="term" value="P:double-strand break repair via nonhomologous end joining"/>
    <property type="evidence" value="ECO:0007669"/>
    <property type="project" value="TreeGrafter"/>
</dbReference>
<dbReference type="GO" id="GO:0044547">
    <property type="term" value="F:DNA topoisomerase binding"/>
    <property type="evidence" value="ECO:0007669"/>
    <property type="project" value="TreeGrafter"/>
</dbReference>
<reference evidence="2" key="1">
    <citation type="submission" date="2014-07" db="EMBL/GenBank/DDBJ databases">
        <authorList>
            <person name="Martin A.A"/>
            <person name="De Silva N."/>
        </authorList>
    </citation>
    <scope>NUCLEOTIDE SEQUENCE</scope>
</reference>
<protein>
    <submittedName>
        <fullName evidence="3">Histone-lysine N-methyltransferase SETMAR (inferred by orthology to a human protein)</fullName>
    </submittedName>
</protein>
<dbReference type="GO" id="GO:0000793">
    <property type="term" value="C:condensed chromosome"/>
    <property type="evidence" value="ECO:0007669"/>
    <property type="project" value="TreeGrafter"/>
</dbReference>
<dbReference type="InterPro" id="IPR041426">
    <property type="entry name" value="Mos1_HTH"/>
</dbReference>
<organism evidence="2 3">
    <name type="scientific">Strongyloides venezuelensis</name>
    <name type="common">Threadworm</name>
    <dbReference type="NCBI Taxonomy" id="75913"/>
    <lineage>
        <taxon>Eukaryota</taxon>
        <taxon>Metazoa</taxon>
        <taxon>Ecdysozoa</taxon>
        <taxon>Nematoda</taxon>
        <taxon>Chromadorea</taxon>
        <taxon>Rhabditida</taxon>
        <taxon>Tylenchina</taxon>
        <taxon>Panagrolaimomorpha</taxon>
        <taxon>Strongyloidoidea</taxon>
        <taxon>Strongyloididae</taxon>
        <taxon>Strongyloides</taxon>
    </lineage>
</organism>
<dbReference type="InterPro" id="IPR036397">
    <property type="entry name" value="RNaseH_sf"/>
</dbReference>
<dbReference type="Pfam" id="PF17906">
    <property type="entry name" value="HTH_48"/>
    <property type="match status" value="1"/>
</dbReference>
<proteinExistence type="predicted"/>
<dbReference type="PANTHER" id="PTHR46060:SF2">
    <property type="entry name" value="HISTONE-LYSINE N-METHYLTRANSFERASE SETMAR"/>
    <property type="match status" value="1"/>
</dbReference>
<dbReference type="GO" id="GO:0000014">
    <property type="term" value="F:single-stranded DNA endodeoxyribonuclease activity"/>
    <property type="evidence" value="ECO:0007669"/>
    <property type="project" value="TreeGrafter"/>
</dbReference>
<evidence type="ECO:0000313" key="2">
    <source>
        <dbReference type="Proteomes" id="UP000035680"/>
    </source>
</evidence>
<dbReference type="STRING" id="75913.A0A0K0EV64"/>
<name>A0A0K0EV64_STRVS</name>
<dbReference type="GO" id="GO:0003690">
    <property type="term" value="F:double-stranded DNA binding"/>
    <property type="evidence" value="ECO:0007669"/>
    <property type="project" value="TreeGrafter"/>
</dbReference>
<dbReference type="WBParaSite" id="SVE_0041300.1">
    <property type="protein sequence ID" value="SVE_0041300.1"/>
    <property type="gene ID" value="SVE_0041300"/>
</dbReference>
<dbReference type="GO" id="GO:0035861">
    <property type="term" value="C:site of double-strand break"/>
    <property type="evidence" value="ECO:0007669"/>
    <property type="project" value="TreeGrafter"/>
</dbReference>
<dbReference type="Proteomes" id="UP000035680">
    <property type="component" value="Unassembled WGS sequence"/>
</dbReference>
<dbReference type="Gene3D" id="3.30.420.10">
    <property type="entry name" value="Ribonuclease H-like superfamily/Ribonuclease H"/>
    <property type="match status" value="1"/>
</dbReference>
<reference evidence="3" key="2">
    <citation type="submission" date="2015-08" db="UniProtKB">
        <authorList>
            <consortium name="WormBaseParasite"/>
        </authorList>
    </citation>
    <scope>IDENTIFICATION</scope>
</reference>
<dbReference type="Pfam" id="PF01359">
    <property type="entry name" value="Transposase_1"/>
    <property type="match status" value="1"/>
</dbReference>
<dbReference type="GO" id="GO:0003697">
    <property type="term" value="F:single-stranded DNA binding"/>
    <property type="evidence" value="ECO:0007669"/>
    <property type="project" value="TreeGrafter"/>
</dbReference>
<dbReference type="InterPro" id="IPR001888">
    <property type="entry name" value="Transposase_1"/>
</dbReference>
<dbReference type="InterPro" id="IPR052709">
    <property type="entry name" value="Transposase-MT_Hybrid"/>
</dbReference>
<evidence type="ECO:0000313" key="3">
    <source>
        <dbReference type="WBParaSite" id="SVE_0041300.1"/>
    </source>
</evidence>
<dbReference type="GO" id="GO:0042800">
    <property type="term" value="F:histone H3K4 methyltransferase activity"/>
    <property type="evidence" value="ECO:0007669"/>
    <property type="project" value="TreeGrafter"/>
</dbReference>
<dbReference type="GO" id="GO:0044774">
    <property type="term" value="P:mitotic DNA integrity checkpoint signaling"/>
    <property type="evidence" value="ECO:0007669"/>
    <property type="project" value="TreeGrafter"/>
</dbReference>
<dbReference type="Gene3D" id="1.10.10.1450">
    <property type="match status" value="1"/>
</dbReference>